<comment type="similarity">
    <text evidence="3">Belongs to the glycosyl hydrolase 3 family.</text>
</comment>
<evidence type="ECO:0000259" key="11">
    <source>
        <dbReference type="SMART" id="SM01217"/>
    </source>
</evidence>
<evidence type="ECO:0000256" key="10">
    <source>
        <dbReference type="SAM" id="SignalP"/>
    </source>
</evidence>
<evidence type="ECO:0000313" key="12">
    <source>
        <dbReference type="EMBL" id="RMY75810.1"/>
    </source>
</evidence>
<evidence type="ECO:0000256" key="2">
    <source>
        <dbReference type="ARBA" id="ARBA00004987"/>
    </source>
</evidence>
<keyword evidence="9" id="KW-0624">Polysaccharide degradation</keyword>
<dbReference type="AlphaFoldDB" id="A0A3M7EH70"/>
<keyword evidence="7" id="KW-0119">Carbohydrate metabolism</keyword>
<dbReference type="Gene3D" id="2.60.40.10">
    <property type="entry name" value="Immunoglobulins"/>
    <property type="match status" value="1"/>
</dbReference>
<keyword evidence="10" id="KW-0732">Signal</keyword>
<dbReference type="GO" id="GO:0008422">
    <property type="term" value="F:beta-glucosidase activity"/>
    <property type="evidence" value="ECO:0007669"/>
    <property type="project" value="UniProtKB-EC"/>
</dbReference>
<name>A0A3M7EH70_HORWE</name>
<proteinExistence type="inferred from homology"/>
<evidence type="ECO:0000256" key="9">
    <source>
        <dbReference type="ARBA" id="ARBA00023326"/>
    </source>
</evidence>
<comment type="catalytic activity">
    <reaction evidence="1">
        <text>Hydrolysis of terminal, non-reducing beta-D-glucosyl residues with release of beta-D-glucose.</text>
        <dbReference type="EC" id="3.2.1.21"/>
    </reaction>
</comment>
<dbReference type="InterPro" id="IPR001764">
    <property type="entry name" value="Glyco_hydro_3_N"/>
</dbReference>
<keyword evidence="5" id="KW-0378">Hydrolase</keyword>
<dbReference type="VEuPathDB" id="FungiDB:BTJ68_01273"/>
<dbReference type="SMART" id="SM01217">
    <property type="entry name" value="Fn3_like"/>
    <property type="match status" value="1"/>
</dbReference>
<dbReference type="FunFam" id="3.40.50.1700:FF:000003">
    <property type="entry name" value="Probable beta-glucosidase"/>
    <property type="match status" value="1"/>
</dbReference>
<dbReference type="SUPFAM" id="SSF52279">
    <property type="entry name" value="Beta-D-glucan exohydrolase, C-terminal domain"/>
    <property type="match status" value="1"/>
</dbReference>
<dbReference type="InterPro" id="IPR026891">
    <property type="entry name" value="Fn3-like"/>
</dbReference>
<dbReference type="EMBL" id="QWIP01000050">
    <property type="protein sequence ID" value="RMY75810.1"/>
    <property type="molecule type" value="Genomic_DNA"/>
</dbReference>
<dbReference type="InterPro" id="IPR017853">
    <property type="entry name" value="GH"/>
</dbReference>
<evidence type="ECO:0000256" key="7">
    <source>
        <dbReference type="ARBA" id="ARBA00023277"/>
    </source>
</evidence>
<dbReference type="Gene3D" id="3.20.20.300">
    <property type="entry name" value="Glycoside hydrolase, family 3, N-terminal domain"/>
    <property type="match status" value="1"/>
</dbReference>
<dbReference type="PRINTS" id="PR00133">
    <property type="entry name" value="GLHYDRLASE3"/>
</dbReference>
<dbReference type="Pfam" id="PF00933">
    <property type="entry name" value="Glyco_hydro_3"/>
    <property type="match status" value="1"/>
</dbReference>
<keyword evidence="8" id="KW-0326">Glycosidase</keyword>
<dbReference type="InterPro" id="IPR036962">
    <property type="entry name" value="Glyco_hydro_3_N_sf"/>
</dbReference>
<dbReference type="Proteomes" id="UP000269276">
    <property type="component" value="Unassembled WGS sequence"/>
</dbReference>
<evidence type="ECO:0000256" key="8">
    <source>
        <dbReference type="ARBA" id="ARBA00023295"/>
    </source>
</evidence>
<feature type="signal peptide" evidence="10">
    <location>
        <begin position="1"/>
        <end position="18"/>
    </location>
</feature>
<dbReference type="InterPro" id="IPR036881">
    <property type="entry name" value="Glyco_hydro_3_C_sf"/>
</dbReference>
<feature type="chain" id="PRO_5018293765" description="beta-glucosidase" evidence="10">
    <location>
        <begin position="19"/>
        <end position="907"/>
    </location>
</feature>
<protein>
    <recommendedName>
        <fullName evidence="4">beta-glucosidase</fullName>
        <ecNumber evidence="4">3.2.1.21</ecNumber>
    </recommendedName>
</protein>
<comment type="caution">
    <text evidence="12">The sequence shown here is derived from an EMBL/GenBank/DDBJ whole genome shotgun (WGS) entry which is preliminary data.</text>
</comment>
<keyword evidence="6" id="KW-0325">Glycoprotein</keyword>
<feature type="domain" description="Fibronectin type III-like" evidence="11">
    <location>
        <begin position="829"/>
        <end position="897"/>
    </location>
</feature>
<dbReference type="Pfam" id="PF14310">
    <property type="entry name" value="Fn3-like"/>
    <property type="match status" value="1"/>
</dbReference>
<evidence type="ECO:0000256" key="1">
    <source>
        <dbReference type="ARBA" id="ARBA00000448"/>
    </source>
</evidence>
<dbReference type="InterPro" id="IPR013783">
    <property type="entry name" value="Ig-like_fold"/>
</dbReference>
<dbReference type="Gene3D" id="3.40.50.1700">
    <property type="entry name" value="Glycoside hydrolase family 3 C-terminal domain"/>
    <property type="match status" value="1"/>
</dbReference>
<accession>A0A3M7EH70</accession>
<dbReference type="Pfam" id="PF01915">
    <property type="entry name" value="Glyco_hydro_3_C"/>
    <property type="match status" value="1"/>
</dbReference>
<evidence type="ECO:0000256" key="3">
    <source>
        <dbReference type="ARBA" id="ARBA00005336"/>
    </source>
</evidence>
<dbReference type="SUPFAM" id="SSF51445">
    <property type="entry name" value="(Trans)glycosidases"/>
    <property type="match status" value="1"/>
</dbReference>
<dbReference type="InterPro" id="IPR050288">
    <property type="entry name" value="Cellulose_deg_GH3"/>
</dbReference>
<reference evidence="12 13" key="1">
    <citation type="journal article" date="2018" name="BMC Genomics">
        <title>Genomic evidence for intraspecific hybridization in a clonal and extremely halotolerant yeast.</title>
        <authorList>
            <person name="Gostincar C."/>
            <person name="Stajich J.E."/>
            <person name="Zupancic J."/>
            <person name="Zalar P."/>
            <person name="Gunde-Cimerman N."/>
        </authorList>
    </citation>
    <scope>NUCLEOTIDE SEQUENCE [LARGE SCALE GENOMIC DNA]</scope>
    <source>
        <strain evidence="12 13">EXF-2682</strain>
    </source>
</reference>
<evidence type="ECO:0000256" key="5">
    <source>
        <dbReference type="ARBA" id="ARBA00022801"/>
    </source>
</evidence>
<evidence type="ECO:0000256" key="6">
    <source>
        <dbReference type="ARBA" id="ARBA00023180"/>
    </source>
</evidence>
<sequence>MRYSIATALLACAGSSAAQDFSNDGNYGAPFPDTVYPGFESKNPVVKEGAQSNQTSPPKYPSPWGEGLGDWAQAYGKAKAFVSQLTLEEKVNLTTGTGWQLDSCVGQTGSIPRMAFRALCFQDAPTGIRFTDYNSVFPGGINVAATWDRGIAYQRGVAMAEEFKGKGIDVALGPVAGPLGRTPEGGRNWEGFSPDPVLTGYLFADTIEGIQSQGVMASAKHFIGYEQEHFRQTAEFQNYGFNITEPNSANIDDETMHELYLWPFAGECEVELRKMIRRLTDCTKMVFERALRQSVVCSYNQVNNSQVCQNSYLQNYLLKGELGFQGHIVSDWLGTHSGVASVLAGLDVTMPGDSTAYHSDDSFYGANLTIAVLNGTVPAWRVDDMAMRIMAGYYYVEGNTTRDEINFNSWNYDTYGYKHSYVGDDFGQINQHVDVRGDHGRLIREWGARSTVLLKNVANTLPLTGKEKLTAVFGDDAGPNIDGPNSCSDHGCDNGTLAIGWGSGTANYPYLVTPDFAIQSEVLSKGGAYQAVLNNGALDSARSIARAANVSMVFANSDSGETYIEVDGNLGDRNNLTFWKGADEMIETVASECNNTILVVHSTGPVLLEKWENHKNITAILWAGIPGQETGNSIADVLYGRVNPGAKLPFTVGKSRKDYGTDILYTPNQEVPQIQYEEGVFIDYRVFDKYNETPTYEFGYGLSYTTFNYSDLRVTKIQNVSDYVPSSGWTGAAPTYRNFSADPADHLYPANFSRVDLYKYPWINSTNLTEASADPHYGLPGFIPENAQNGSAQPIPKAGGAPGGNPMLWDVIYRVEATVTNTGNVVGEEVPQLYISRGGPYDPVKELRGFQRLSIEPNCSATFVVDVKRKDIMSWSTVEQDWYVRNSTKKVYVGSSSKNLPLEGMLS</sequence>
<dbReference type="PANTHER" id="PTHR42715:SF29">
    <property type="entry name" value="BETA-GLUCOSIDASE A-RELATED"/>
    <property type="match status" value="1"/>
</dbReference>
<evidence type="ECO:0000313" key="13">
    <source>
        <dbReference type="Proteomes" id="UP000269276"/>
    </source>
</evidence>
<comment type="pathway">
    <text evidence="2">Glycan metabolism; cellulose degradation.</text>
</comment>
<dbReference type="EC" id="3.2.1.21" evidence="4"/>
<gene>
    <name evidence="12" type="ORF">D0863_02361</name>
</gene>
<dbReference type="OrthoDB" id="416222at2759"/>
<dbReference type="GO" id="GO:0009251">
    <property type="term" value="P:glucan catabolic process"/>
    <property type="evidence" value="ECO:0007669"/>
    <property type="project" value="TreeGrafter"/>
</dbReference>
<organism evidence="12 13">
    <name type="scientific">Hortaea werneckii</name>
    <name type="common">Black yeast</name>
    <name type="synonym">Cladosporium werneckii</name>
    <dbReference type="NCBI Taxonomy" id="91943"/>
    <lineage>
        <taxon>Eukaryota</taxon>
        <taxon>Fungi</taxon>
        <taxon>Dikarya</taxon>
        <taxon>Ascomycota</taxon>
        <taxon>Pezizomycotina</taxon>
        <taxon>Dothideomycetes</taxon>
        <taxon>Dothideomycetidae</taxon>
        <taxon>Mycosphaerellales</taxon>
        <taxon>Teratosphaeriaceae</taxon>
        <taxon>Hortaea</taxon>
    </lineage>
</organism>
<dbReference type="PANTHER" id="PTHR42715">
    <property type="entry name" value="BETA-GLUCOSIDASE"/>
    <property type="match status" value="1"/>
</dbReference>
<evidence type="ECO:0000256" key="4">
    <source>
        <dbReference type="ARBA" id="ARBA00012744"/>
    </source>
</evidence>
<dbReference type="InterPro" id="IPR002772">
    <property type="entry name" value="Glyco_hydro_3_C"/>
</dbReference>
<dbReference type="FunFam" id="3.20.20.300:FF:000002">
    <property type="entry name" value="Probable beta-glucosidase"/>
    <property type="match status" value="1"/>
</dbReference>